<name>A0A1K0IJ40_CUPNE</name>
<dbReference type="RefSeq" id="WP_340526931.1">
    <property type="nucleotide sequence ID" value="NZ_CAXUOZ020000004.1"/>
</dbReference>
<evidence type="ECO:0000313" key="2">
    <source>
        <dbReference type="EMBL" id="SCU77688.1"/>
    </source>
</evidence>
<feature type="transmembrane region" description="Helical" evidence="1">
    <location>
        <begin position="20"/>
        <end position="39"/>
    </location>
</feature>
<sequence>MRQHAVSRSLSLPRMLGGAVRGLAIANGTITALLCYATYRGGIWTVAGFFLFGLCVHLFLRWLTTSDPWWNLVLNVYNHYGDVYESTPWHGKFSPRFRRPYGFDSDLPC</sequence>
<dbReference type="AlphaFoldDB" id="A0A1K0IJ40"/>
<organism evidence="2">
    <name type="scientific">Cupriavidus necator</name>
    <name type="common">Alcaligenes eutrophus</name>
    <name type="synonym">Ralstonia eutropha</name>
    <dbReference type="NCBI Taxonomy" id="106590"/>
    <lineage>
        <taxon>Bacteria</taxon>
        <taxon>Pseudomonadati</taxon>
        <taxon>Pseudomonadota</taxon>
        <taxon>Betaproteobacteria</taxon>
        <taxon>Burkholderiales</taxon>
        <taxon>Burkholderiaceae</taxon>
        <taxon>Cupriavidus</taxon>
    </lineage>
</organism>
<evidence type="ECO:0000256" key="1">
    <source>
        <dbReference type="SAM" id="Phobius"/>
    </source>
</evidence>
<protein>
    <submittedName>
        <fullName evidence="2">Protein TrbD</fullName>
    </submittedName>
</protein>
<dbReference type="EMBL" id="FMSH01000308">
    <property type="protein sequence ID" value="SCU77688.1"/>
    <property type="molecule type" value="Genomic_DNA"/>
</dbReference>
<accession>A0A1K0IJ40</accession>
<keyword evidence="1" id="KW-1133">Transmembrane helix</keyword>
<keyword evidence="1" id="KW-0812">Transmembrane</keyword>
<keyword evidence="1" id="KW-0472">Membrane</keyword>
<gene>
    <name evidence="2" type="primary">trbD</name>
    <name evidence="2" type="ORF">CNECB9_3760064</name>
</gene>
<reference evidence="2" key="1">
    <citation type="submission" date="2016-09" db="EMBL/GenBank/DDBJ databases">
        <authorList>
            <person name="Capua I."/>
            <person name="De Benedictis P."/>
            <person name="Joannis T."/>
            <person name="Lombin L.H."/>
            <person name="Cattoli G."/>
        </authorList>
    </citation>
    <scope>NUCLEOTIDE SEQUENCE</scope>
    <source>
        <strain evidence="2">B9</strain>
    </source>
</reference>
<proteinExistence type="predicted"/>
<feature type="transmembrane region" description="Helical" evidence="1">
    <location>
        <begin position="45"/>
        <end position="63"/>
    </location>
</feature>